<name>A0A7S4NYB0_9EUKA</name>
<accession>A0A7S4NYB0</accession>
<feature type="compositionally biased region" description="Basic and acidic residues" evidence="1">
    <location>
        <begin position="1"/>
        <end position="13"/>
    </location>
</feature>
<proteinExistence type="predicted"/>
<gene>
    <name evidence="2" type="ORF">NAES01612_LOCUS16677</name>
</gene>
<reference evidence="2" key="1">
    <citation type="submission" date="2021-01" db="EMBL/GenBank/DDBJ databases">
        <authorList>
            <person name="Corre E."/>
            <person name="Pelletier E."/>
            <person name="Niang G."/>
            <person name="Scheremetjew M."/>
            <person name="Finn R."/>
            <person name="Kale V."/>
            <person name="Holt S."/>
            <person name="Cochrane G."/>
            <person name="Meng A."/>
            <person name="Brown T."/>
            <person name="Cohen L."/>
        </authorList>
    </citation>
    <scope>NUCLEOTIDE SEQUENCE</scope>
    <source>
        <strain evidence="2">SoJaBio B1-5/56/2</strain>
    </source>
</reference>
<dbReference type="EMBL" id="HBKR01025438">
    <property type="protein sequence ID" value="CAE2317695.1"/>
    <property type="molecule type" value="Transcribed_RNA"/>
</dbReference>
<feature type="region of interest" description="Disordered" evidence="1">
    <location>
        <begin position="1"/>
        <end position="26"/>
    </location>
</feature>
<sequence length="384" mass="42626">MLFTRKLQDEWNKQQKPSPLPEMSLPSSWSETVIKKAGETFTNYFKNLPTEAHSLPSFISFFRPVAKKQIMPRAPLPSLPSAPSFGGSKSITSPSLLSSSSPPSSLSAPQPSSPLPPVPIGLNCTNLKADSPVEYIEGYKYMDTHKKIMSLTRGKTFFTFACHSGSTLTDMEILHADTIVNLSGFKDELADNGVEAVNIRNPQEAALYTVAIVKNAYMLPHTKLEDFTPELLCSQEYLHACMPGPPKIWKEVPDKTTFRITKTIVPWVFNMTIQFKVSVLDPNTHVALSKLDNCPVHKAVILERTKRDKTVQDATKKAKSVLLYTEVEGGVLCRNITICLNSFIPNFVVPFIDTLGSLGSKETKDTAVMTRAFFKKLAKKKGRL</sequence>
<feature type="region of interest" description="Disordered" evidence="1">
    <location>
        <begin position="90"/>
        <end position="119"/>
    </location>
</feature>
<dbReference type="AlphaFoldDB" id="A0A7S4NYB0"/>
<evidence type="ECO:0000256" key="1">
    <source>
        <dbReference type="SAM" id="MobiDB-lite"/>
    </source>
</evidence>
<protein>
    <submittedName>
        <fullName evidence="2">Uncharacterized protein</fullName>
    </submittedName>
</protein>
<organism evidence="2">
    <name type="scientific">Paramoeba aestuarina</name>
    <dbReference type="NCBI Taxonomy" id="180227"/>
    <lineage>
        <taxon>Eukaryota</taxon>
        <taxon>Amoebozoa</taxon>
        <taxon>Discosea</taxon>
        <taxon>Flabellinia</taxon>
        <taxon>Dactylopodida</taxon>
        <taxon>Paramoebidae</taxon>
        <taxon>Paramoeba</taxon>
    </lineage>
</organism>
<feature type="compositionally biased region" description="Low complexity" evidence="1">
    <location>
        <begin position="90"/>
        <end position="110"/>
    </location>
</feature>
<evidence type="ECO:0000313" key="2">
    <source>
        <dbReference type="EMBL" id="CAE2317695.1"/>
    </source>
</evidence>